<name>A0A6P6RZT6_9EIME</name>
<dbReference type="GO" id="GO:0004768">
    <property type="term" value="F:stearoyl-CoA 9-desaturase activity"/>
    <property type="evidence" value="ECO:0007669"/>
    <property type="project" value="TreeGrafter"/>
</dbReference>
<evidence type="ECO:0000256" key="7">
    <source>
        <dbReference type="ARBA" id="ARBA00023002"/>
    </source>
</evidence>
<evidence type="ECO:0000256" key="12">
    <source>
        <dbReference type="SAM" id="MobiDB-lite"/>
    </source>
</evidence>
<dbReference type="Proteomes" id="UP000515125">
    <property type="component" value="Unplaced"/>
</dbReference>
<dbReference type="GO" id="GO:0006636">
    <property type="term" value="P:unsaturated fatty acid biosynthetic process"/>
    <property type="evidence" value="ECO:0007669"/>
    <property type="project" value="TreeGrafter"/>
</dbReference>
<evidence type="ECO:0000256" key="6">
    <source>
        <dbReference type="ARBA" id="ARBA00022989"/>
    </source>
</evidence>
<dbReference type="PANTHER" id="PTHR11351:SF31">
    <property type="entry name" value="DESATURASE 1, ISOFORM A-RELATED"/>
    <property type="match status" value="1"/>
</dbReference>
<keyword evidence="10 11" id="KW-0275">Fatty acid biosynthesis</keyword>
<sequence>MVFGMAISSHAIYHPELQNNPLAVLNAKLCLAMYVSHAFLFSKFYLEAFCKEFRSGEATFLMFFHAFAVAGLVKLVLHDRCWPLFADSRDHRVHHKNSDREGDPYNASRGFFYSHVGWLLLKKPQAVKDAGRQLNFDDLLADPFVRLQHKLDPWWNQFWCFLAPALYAYYRYNDFWSGFFILGCLRWCICLHATWTVNSTAHLWGDRRYNVEGNPCESCFTSLVAVGEGWHDWHHAYPFDYAASEGGVWDQYNPSKLLIDVCAFFGMAWDRRRATVAWKMLQSEREQHAAGRRQREADARKNCEALAAVHSLREVVRVKSAHISTLQSLVSALSRCLKVWSSGRDGEIHESNHITQASPFGSSWCCPVCASAVEFGLGRDFTSGRLYTYVVVLLCMHRSVGHPSAGPHGGLAVRAPPPTANREQFGWGWGLLHVGWPCSLLQDNRALLRGAQRLRLCACQPSEKRCATEFHEDRFVFCVRVGRGCFADDVMNNNCQFDFLCVAPSALRWVKARLEKRRREGMPQLMKAIHVLHHRPLDLHLLQAITFEVPLHRVQEAVCFLKERVELMPAEVFSASLSDGFANIHPEARLEYYNTVEHPGPSRRPEETAASAGGDTEKKTKGVDETAFASSSSTLTKRTRAVGS</sequence>
<evidence type="ECO:0000256" key="11">
    <source>
        <dbReference type="RuleBase" id="RU000581"/>
    </source>
</evidence>
<comment type="similarity">
    <text evidence="2 11">Belongs to the fatty acid desaturase type 1 family.</text>
</comment>
<evidence type="ECO:0000256" key="5">
    <source>
        <dbReference type="ARBA" id="ARBA00022832"/>
    </source>
</evidence>
<feature type="compositionally biased region" description="Basic and acidic residues" evidence="12">
    <location>
        <begin position="615"/>
        <end position="624"/>
    </location>
</feature>
<comment type="cofactor">
    <cofactor evidence="11">
        <name>Fe(2+)</name>
        <dbReference type="ChEBI" id="CHEBI:29033"/>
    </cofactor>
</comment>
<reference evidence="14" key="1">
    <citation type="submission" date="2025-08" db="UniProtKB">
        <authorList>
            <consortium name="RefSeq"/>
        </authorList>
    </citation>
    <scope>IDENTIFICATION</scope>
</reference>
<keyword evidence="5" id="KW-0276">Fatty acid metabolism</keyword>
<dbReference type="OrthoDB" id="1533126at2759"/>
<dbReference type="InterPro" id="IPR015876">
    <property type="entry name" value="Acyl-CoA_DS"/>
</dbReference>
<keyword evidence="7 11" id="KW-0560">Oxidoreductase</keyword>
<gene>
    <name evidence="14" type="primary">LOC34619756</name>
</gene>
<keyword evidence="3 11" id="KW-0444">Lipid biosynthesis</keyword>
<evidence type="ECO:0000313" key="14">
    <source>
        <dbReference type="RefSeq" id="XP_026193456.1"/>
    </source>
</evidence>
<evidence type="ECO:0000256" key="2">
    <source>
        <dbReference type="ARBA" id="ARBA00009295"/>
    </source>
</evidence>
<comment type="domain">
    <text evidence="11">The histidine box domains are involved in binding the catalytic metal ions.</text>
</comment>
<dbReference type="AlphaFoldDB" id="A0A6P6RZT6"/>
<keyword evidence="8" id="KW-0443">Lipid metabolism</keyword>
<dbReference type="PANTHER" id="PTHR11351">
    <property type="entry name" value="ACYL-COA DESATURASE"/>
    <property type="match status" value="1"/>
</dbReference>
<evidence type="ECO:0000256" key="9">
    <source>
        <dbReference type="ARBA" id="ARBA00023136"/>
    </source>
</evidence>
<dbReference type="CDD" id="cd03505">
    <property type="entry name" value="Delta9-FADS-like"/>
    <property type="match status" value="1"/>
</dbReference>
<proteinExistence type="inferred from homology"/>
<keyword evidence="6" id="KW-1133">Transmembrane helix</keyword>
<evidence type="ECO:0000256" key="8">
    <source>
        <dbReference type="ARBA" id="ARBA00023098"/>
    </source>
</evidence>
<dbReference type="GO" id="GO:0005789">
    <property type="term" value="C:endoplasmic reticulum membrane"/>
    <property type="evidence" value="ECO:0007669"/>
    <property type="project" value="TreeGrafter"/>
</dbReference>
<evidence type="ECO:0000256" key="3">
    <source>
        <dbReference type="ARBA" id="ARBA00022516"/>
    </source>
</evidence>
<dbReference type="GO" id="GO:0005506">
    <property type="term" value="F:iron ion binding"/>
    <property type="evidence" value="ECO:0007669"/>
    <property type="project" value="TreeGrafter"/>
</dbReference>
<organism evidence="13 14">
    <name type="scientific">Cyclospora cayetanensis</name>
    <dbReference type="NCBI Taxonomy" id="88456"/>
    <lineage>
        <taxon>Eukaryota</taxon>
        <taxon>Sar</taxon>
        <taxon>Alveolata</taxon>
        <taxon>Apicomplexa</taxon>
        <taxon>Conoidasida</taxon>
        <taxon>Coccidia</taxon>
        <taxon>Eucoccidiorida</taxon>
        <taxon>Eimeriorina</taxon>
        <taxon>Eimeriidae</taxon>
        <taxon>Cyclospora</taxon>
    </lineage>
</organism>
<evidence type="ECO:0000256" key="10">
    <source>
        <dbReference type="ARBA" id="ARBA00023160"/>
    </source>
</evidence>
<keyword evidence="4 11" id="KW-0812">Transmembrane</keyword>
<keyword evidence="9" id="KW-0472">Membrane</keyword>
<feature type="region of interest" description="Disordered" evidence="12">
    <location>
        <begin position="595"/>
        <end position="644"/>
    </location>
</feature>
<keyword evidence="13" id="KW-1185">Reference proteome</keyword>
<dbReference type="RefSeq" id="XP_026193456.1">
    <property type="nucleotide sequence ID" value="XM_026337671.1"/>
</dbReference>
<dbReference type="PRINTS" id="PR00075">
    <property type="entry name" value="FACDDSATRASE"/>
</dbReference>
<evidence type="ECO:0000256" key="4">
    <source>
        <dbReference type="ARBA" id="ARBA00022692"/>
    </source>
</evidence>
<accession>A0A6P6RZT6</accession>
<dbReference type="GeneID" id="34619756"/>
<comment type="subcellular location">
    <subcellularLocation>
        <location evidence="1">Membrane</location>
        <topology evidence="1">Multi-pass membrane protein</topology>
    </subcellularLocation>
</comment>
<evidence type="ECO:0000313" key="13">
    <source>
        <dbReference type="Proteomes" id="UP000515125"/>
    </source>
</evidence>
<protein>
    <submittedName>
        <fullName evidence="14">Uncharacterized protein LOC34619756</fullName>
    </submittedName>
</protein>
<evidence type="ECO:0000256" key="1">
    <source>
        <dbReference type="ARBA" id="ARBA00004141"/>
    </source>
</evidence>